<dbReference type="RefSeq" id="WP_012534247.1">
    <property type="nucleotide sequence ID" value="NC_011184.1"/>
</dbReference>
<sequence length="113" mass="12703">MSTKEPAPIDEFPLSSVSAKRLINDLANNHTSRILLGKHTRLRMEQRGVSRRQIFQVLGNKHSRITEAPHQTACGDWKCNLQGMAAGEIIEVVISLKRHEYDPSAFIVTVIVK</sequence>
<dbReference type="InterPro" id="IPR025354">
    <property type="entry name" value="DUF4258"/>
</dbReference>
<evidence type="ECO:0000313" key="2">
    <source>
        <dbReference type="Proteomes" id="UP000001857"/>
    </source>
</evidence>
<reference evidence="2" key="1">
    <citation type="submission" date="2008-08" db="EMBL/GenBank/DDBJ databases">
        <title>Complete sequence of Vibrio fischeri strain MJ11.</title>
        <authorList>
            <person name="Mandel M.J."/>
            <person name="Stabb E.V."/>
            <person name="Ruby E.G."/>
            <person name="Ferriera S."/>
            <person name="Johnson J."/>
            <person name="Kravitz S."/>
            <person name="Beeson K."/>
            <person name="Sutton G."/>
            <person name="Rogers Y.-H."/>
            <person name="Friedman R."/>
            <person name="Frazier M."/>
            <person name="Venter J.C."/>
        </authorList>
    </citation>
    <scope>NUCLEOTIDE SEQUENCE [LARGE SCALE GENOMIC DNA]</scope>
    <source>
        <strain evidence="2">MJ11</strain>
    </source>
</reference>
<protein>
    <recommendedName>
        <fullName evidence="3">DUF4258 domain-containing protein</fullName>
    </recommendedName>
</protein>
<proteinExistence type="predicted"/>
<accession>B5FEJ3</accession>
<evidence type="ECO:0008006" key="3">
    <source>
        <dbReference type="Google" id="ProtNLM"/>
    </source>
</evidence>
<reference evidence="1 2" key="2">
    <citation type="journal article" date="2009" name="Nature">
        <title>A single regulatory gene is sufficient to alter bacterial host range.</title>
        <authorList>
            <person name="Mandel M.J."/>
            <person name="Wollenberg M.S."/>
            <person name="Stabb E.V."/>
            <person name="Visick K.L."/>
            <person name="Ruby E.G."/>
        </authorList>
    </citation>
    <scope>NUCLEOTIDE SEQUENCE [LARGE SCALE GENOMIC DNA]</scope>
    <source>
        <strain evidence="1 2">MJ11</strain>
    </source>
</reference>
<dbReference type="EMBL" id="CP001139">
    <property type="protein sequence ID" value="ACH67173.1"/>
    <property type="molecule type" value="Genomic_DNA"/>
</dbReference>
<name>B5FEJ3_ALIFM</name>
<dbReference type="Proteomes" id="UP000001857">
    <property type="component" value="Chromosome I"/>
</dbReference>
<dbReference type="AlphaFoldDB" id="B5FEJ3"/>
<organism evidence="1 2">
    <name type="scientific">Aliivibrio fischeri (strain MJ11)</name>
    <name type="common">Vibrio fischeri</name>
    <dbReference type="NCBI Taxonomy" id="388396"/>
    <lineage>
        <taxon>Bacteria</taxon>
        <taxon>Pseudomonadati</taxon>
        <taxon>Pseudomonadota</taxon>
        <taxon>Gammaproteobacteria</taxon>
        <taxon>Vibrionales</taxon>
        <taxon>Vibrionaceae</taxon>
        <taxon>Aliivibrio</taxon>
    </lineage>
</organism>
<dbReference type="Pfam" id="PF14076">
    <property type="entry name" value="DUF4258"/>
    <property type="match status" value="1"/>
</dbReference>
<dbReference type="KEGG" id="vfm:VFMJ11_1539"/>
<dbReference type="HOGENOM" id="CLU_169748_0_0_6"/>
<gene>
    <name evidence="1" type="ordered locus">VFMJ11_1539</name>
</gene>
<evidence type="ECO:0000313" key="1">
    <source>
        <dbReference type="EMBL" id="ACH67173.1"/>
    </source>
</evidence>